<organism evidence="1 2">
    <name type="scientific">Marinilabilia rubra</name>
    <dbReference type="NCBI Taxonomy" id="2162893"/>
    <lineage>
        <taxon>Bacteria</taxon>
        <taxon>Pseudomonadati</taxon>
        <taxon>Bacteroidota</taxon>
        <taxon>Bacteroidia</taxon>
        <taxon>Marinilabiliales</taxon>
        <taxon>Marinilabiliaceae</taxon>
        <taxon>Marinilabilia</taxon>
    </lineage>
</organism>
<protein>
    <submittedName>
        <fullName evidence="1">Uncharacterized protein</fullName>
    </submittedName>
</protein>
<evidence type="ECO:0000313" key="2">
    <source>
        <dbReference type="Proteomes" id="UP000244956"/>
    </source>
</evidence>
<accession>A0A2U2B6R2</accession>
<sequence length="65" mass="7086">MEYGAWDMKHGVRCHPNVRPTPFLLQPSLAPSPNDQISLKWSGIPAATDKSYLVSSGMPAAYGQN</sequence>
<name>A0A2U2B6R2_9BACT</name>
<gene>
    <name evidence="1" type="ORF">DDZ16_13365</name>
</gene>
<evidence type="ECO:0000313" key="1">
    <source>
        <dbReference type="EMBL" id="PWD98724.1"/>
    </source>
</evidence>
<dbReference type="Proteomes" id="UP000244956">
    <property type="component" value="Unassembled WGS sequence"/>
</dbReference>
<reference evidence="1 2" key="1">
    <citation type="submission" date="2018-05" db="EMBL/GenBank/DDBJ databases">
        <title>Marinilabilia rubrum sp. nov., isolated from saltern sediment.</title>
        <authorList>
            <person name="Zhang R."/>
        </authorList>
    </citation>
    <scope>NUCLEOTIDE SEQUENCE [LARGE SCALE GENOMIC DNA]</scope>
    <source>
        <strain evidence="1 2">WTE16</strain>
    </source>
</reference>
<proteinExistence type="predicted"/>
<keyword evidence="2" id="KW-1185">Reference proteome</keyword>
<comment type="caution">
    <text evidence="1">The sequence shown here is derived from an EMBL/GenBank/DDBJ whole genome shotgun (WGS) entry which is preliminary data.</text>
</comment>
<dbReference type="AlphaFoldDB" id="A0A2U2B6R2"/>
<dbReference type="EMBL" id="QEWP01000011">
    <property type="protein sequence ID" value="PWD98724.1"/>
    <property type="molecule type" value="Genomic_DNA"/>
</dbReference>